<protein>
    <submittedName>
        <fullName evidence="1">Uncharacterized protein</fullName>
    </submittedName>
</protein>
<proteinExistence type="predicted"/>
<name>A0A0C2MHG4_THEKT</name>
<evidence type="ECO:0000313" key="1">
    <source>
        <dbReference type="EMBL" id="KII63779.1"/>
    </source>
</evidence>
<accession>A0A0C2MHG4</accession>
<keyword evidence="2" id="KW-1185">Reference proteome</keyword>
<dbReference type="EMBL" id="JWZT01004591">
    <property type="protein sequence ID" value="KII63779.1"/>
    <property type="molecule type" value="Genomic_DNA"/>
</dbReference>
<dbReference type="AlphaFoldDB" id="A0A0C2MHG4"/>
<gene>
    <name evidence="1" type="ORF">RF11_15013</name>
</gene>
<evidence type="ECO:0000313" key="2">
    <source>
        <dbReference type="Proteomes" id="UP000031668"/>
    </source>
</evidence>
<reference evidence="1 2" key="1">
    <citation type="journal article" date="2014" name="Genome Biol. Evol.">
        <title>The genome of the myxosporean Thelohanellus kitauei shows adaptations to nutrient acquisition within its fish host.</title>
        <authorList>
            <person name="Yang Y."/>
            <person name="Xiong J."/>
            <person name="Zhou Z."/>
            <person name="Huo F."/>
            <person name="Miao W."/>
            <person name="Ran C."/>
            <person name="Liu Y."/>
            <person name="Zhang J."/>
            <person name="Feng J."/>
            <person name="Wang M."/>
            <person name="Wang M."/>
            <person name="Wang L."/>
            <person name="Yao B."/>
        </authorList>
    </citation>
    <scope>NUCLEOTIDE SEQUENCE [LARGE SCALE GENOMIC DNA]</scope>
    <source>
        <strain evidence="1">Wuqing</strain>
    </source>
</reference>
<comment type="caution">
    <text evidence="1">The sequence shown here is derived from an EMBL/GenBank/DDBJ whole genome shotgun (WGS) entry which is preliminary data.</text>
</comment>
<dbReference type="Proteomes" id="UP000031668">
    <property type="component" value="Unassembled WGS sequence"/>
</dbReference>
<sequence length="101" mass="11768">MYCKIIEDQHPLFKISCRFAKKLRQRGELDGNFQNNGTITGGYLIVLQVKSLTKNRAEIIVYLSKMFDLCIQMTLCDWYIKVIDRSTHGGTKFIELIQFLC</sequence>
<organism evidence="1 2">
    <name type="scientific">Thelohanellus kitauei</name>
    <name type="common">Myxosporean</name>
    <dbReference type="NCBI Taxonomy" id="669202"/>
    <lineage>
        <taxon>Eukaryota</taxon>
        <taxon>Metazoa</taxon>
        <taxon>Cnidaria</taxon>
        <taxon>Myxozoa</taxon>
        <taxon>Myxosporea</taxon>
        <taxon>Bivalvulida</taxon>
        <taxon>Platysporina</taxon>
        <taxon>Myxobolidae</taxon>
        <taxon>Thelohanellus</taxon>
    </lineage>
</organism>